<feature type="domain" description="TNT" evidence="2">
    <location>
        <begin position="118"/>
        <end position="218"/>
    </location>
</feature>
<dbReference type="InterPro" id="IPR053024">
    <property type="entry name" value="Fungal_surface_NADase"/>
</dbReference>
<gene>
    <name evidence="3" type="ORF">K7472_26330</name>
</gene>
<feature type="chain" id="PRO_5046151242" evidence="1">
    <location>
        <begin position="28"/>
        <end position="220"/>
    </location>
</feature>
<reference evidence="3 4" key="1">
    <citation type="submission" date="2021-08" db="EMBL/GenBank/DDBJ databases">
        <title>Streptomyces sp. PTM05 isolated from lichen.</title>
        <authorList>
            <person name="Somphong A."/>
            <person name="Phongsopitanun W."/>
            <person name="Tanasupawat S."/>
        </authorList>
    </citation>
    <scope>NUCLEOTIDE SEQUENCE [LARGE SCALE GENOMIC DNA]</scope>
    <source>
        <strain evidence="3 4">Ptm05</strain>
    </source>
</reference>
<dbReference type="PANTHER" id="PTHR42059">
    <property type="entry name" value="TNT DOMAIN-CONTAINING PROTEIN"/>
    <property type="match status" value="1"/>
</dbReference>
<proteinExistence type="predicted"/>
<dbReference type="PANTHER" id="PTHR42059:SF1">
    <property type="entry name" value="TNT DOMAIN-CONTAINING PROTEIN"/>
    <property type="match status" value="1"/>
</dbReference>
<evidence type="ECO:0000313" key="3">
    <source>
        <dbReference type="EMBL" id="MBY8888330.1"/>
    </source>
</evidence>
<evidence type="ECO:0000256" key="1">
    <source>
        <dbReference type="SAM" id="SignalP"/>
    </source>
</evidence>
<keyword evidence="1" id="KW-0732">Signal</keyword>
<sequence length="220" mass="23590">MRVRRFVAALFASAFLLPVAVAAPATAASPSAHAHSAACSAGYFDQDARLGPEQLPDRGRVGHQLIGYRRTGGLGDRAFLARYYDAAANSGQGGWIYPPADGYVTRPDGTPVEWHQALRPGQDIDRYGSEYGAFLAPEGLPYAERSIPPQSLDGTPAAGCNYHDYRVVKAFSVDAGPIAPWFGQPGRGRQYQLDASLLPGAPSQLNVGWLVTNGYLERLT</sequence>
<organism evidence="3 4">
    <name type="scientific">Streptantibioticus parmotrematis</name>
    <dbReference type="NCBI Taxonomy" id="2873249"/>
    <lineage>
        <taxon>Bacteria</taxon>
        <taxon>Bacillati</taxon>
        <taxon>Actinomycetota</taxon>
        <taxon>Actinomycetes</taxon>
        <taxon>Kitasatosporales</taxon>
        <taxon>Streptomycetaceae</taxon>
        <taxon>Streptantibioticus</taxon>
    </lineage>
</organism>
<dbReference type="RefSeq" id="WP_222981054.1">
    <property type="nucleotide sequence ID" value="NZ_JAINVZ010000023.1"/>
</dbReference>
<comment type="caution">
    <text evidence="3">The sequence shown here is derived from an EMBL/GenBank/DDBJ whole genome shotgun (WGS) entry which is preliminary data.</text>
</comment>
<keyword evidence="4" id="KW-1185">Reference proteome</keyword>
<dbReference type="EMBL" id="JAINVZ010000023">
    <property type="protein sequence ID" value="MBY8888330.1"/>
    <property type="molecule type" value="Genomic_DNA"/>
</dbReference>
<name>A0ABS7R188_9ACTN</name>
<feature type="signal peptide" evidence="1">
    <location>
        <begin position="1"/>
        <end position="27"/>
    </location>
</feature>
<dbReference type="InterPro" id="IPR025331">
    <property type="entry name" value="TNT"/>
</dbReference>
<dbReference type="Proteomes" id="UP001198565">
    <property type="component" value="Unassembled WGS sequence"/>
</dbReference>
<dbReference type="Pfam" id="PF14021">
    <property type="entry name" value="TNT"/>
    <property type="match status" value="1"/>
</dbReference>
<evidence type="ECO:0000313" key="4">
    <source>
        <dbReference type="Proteomes" id="UP001198565"/>
    </source>
</evidence>
<accession>A0ABS7R188</accession>
<protein>
    <submittedName>
        <fullName evidence="3">TNT domain-containing protein</fullName>
    </submittedName>
</protein>
<evidence type="ECO:0000259" key="2">
    <source>
        <dbReference type="Pfam" id="PF14021"/>
    </source>
</evidence>